<dbReference type="EMBL" id="MU394282">
    <property type="protein sequence ID" value="KAI6093018.1"/>
    <property type="molecule type" value="Genomic_DNA"/>
</dbReference>
<sequence>MAELSQTVDVSTREFGPSLCDYCNNMFSALEPKYVLEPWKDKSWRKSSELIKSDYHSTLSSWYNAVLSGCQLCIMLEHQIRQYGYLDTESHTNPNLDTNFEKVHWIKPALEVRIDPAWHFMTRKSPGRPFHLIEIHLRGNARTLAIIKGAPERHLAYPGTSSREKVCKELESMRTYRDLNYTPPNSTGGLPALELCRSWIQNCTENHDRCKGLHPGPGSPWWPTRLLYVGGLSESHLGVEDLSSLSIQLHVTQDKQLSGSYMTLSHCWGVSGEMLKLTMDTYEHRKKNGFSFAELPKTFQDVVRLSRFLGNDYIWIDSLCIIQHSKDDWIREGKMMASVYSHSKCNIAATASSGPTEGCFYPRNPTLVSPLKIGFRHIESHLFLDDKMWNKNVEEAPLNKRAWVMQERALAPRQIHCGREQLLWECHETTACETFPFVLEFPYEFMTDSSAYVPVTASHTSLIPRLSELNRLRLSRTGNDLVPNDSSLYTSLDQTKELTRGERIAHVRHDIYQDWTKIVQRYSQCALTHRTDKLIAIFGIASQIQDVLMDTYVAGLWQSQLPWQLLWRTRWNKWGGEPHGSAPAYHIGPSWSWTCLDTEVWWRRIVHADWESTSIMLMDIVHVSDGHTITGQNIPNSLRISHLSLRVSRLSLRCILYKIYVSEGQDPYILTSVQRHDGAGPTASGGSKIALPGHSTYMDSVESRNSWDQSYLLPVSVKFHPAGRLDGLFVSPCHERPRLYRRIGVLFSGAIDGCKDEFRQEIDSIADEDKINLIVGSSI</sequence>
<keyword evidence="2" id="KW-1185">Reference proteome</keyword>
<proteinExistence type="predicted"/>
<name>A0ACC0DKA0_9PEZI</name>
<evidence type="ECO:0000313" key="1">
    <source>
        <dbReference type="EMBL" id="KAI6093018.1"/>
    </source>
</evidence>
<gene>
    <name evidence="1" type="ORF">F4821DRAFT_223750</name>
</gene>
<accession>A0ACC0DKA0</accession>
<organism evidence="1 2">
    <name type="scientific">Hypoxylon rubiginosum</name>
    <dbReference type="NCBI Taxonomy" id="110542"/>
    <lineage>
        <taxon>Eukaryota</taxon>
        <taxon>Fungi</taxon>
        <taxon>Dikarya</taxon>
        <taxon>Ascomycota</taxon>
        <taxon>Pezizomycotina</taxon>
        <taxon>Sordariomycetes</taxon>
        <taxon>Xylariomycetidae</taxon>
        <taxon>Xylariales</taxon>
        <taxon>Hypoxylaceae</taxon>
        <taxon>Hypoxylon</taxon>
    </lineage>
</organism>
<evidence type="ECO:0000313" key="2">
    <source>
        <dbReference type="Proteomes" id="UP001497680"/>
    </source>
</evidence>
<reference evidence="1 2" key="1">
    <citation type="journal article" date="2022" name="New Phytol.">
        <title>Ecological generalism drives hyperdiversity of secondary metabolite gene clusters in xylarialean endophytes.</title>
        <authorList>
            <person name="Franco M.E.E."/>
            <person name="Wisecaver J.H."/>
            <person name="Arnold A.E."/>
            <person name="Ju Y.M."/>
            <person name="Slot J.C."/>
            <person name="Ahrendt S."/>
            <person name="Moore L.P."/>
            <person name="Eastman K.E."/>
            <person name="Scott K."/>
            <person name="Konkel Z."/>
            <person name="Mondo S.J."/>
            <person name="Kuo A."/>
            <person name="Hayes R.D."/>
            <person name="Haridas S."/>
            <person name="Andreopoulos B."/>
            <person name="Riley R."/>
            <person name="LaButti K."/>
            <person name="Pangilinan J."/>
            <person name="Lipzen A."/>
            <person name="Amirebrahimi M."/>
            <person name="Yan J."/>
            <person name="Adam C."/>
            <person name="Keymanesh K."/>
            <person name="Ng V."/>
            <person name="Louie K."/>
            <person name="Northen T."/>
            <person name="Drula E."/>
            <person name="Henrissat B."/>
            <person name="Hsieh H.M."/>
            <person name="Youens-Clark K."/>
            <person name="Lutzoni F."/>
            <person name="Miadlikowska J."/>
            <person name="Eastwood D.C."/>
            <person name="Hamelin R.C."/>
            <person name="Grigoriev I.V."/>
            <person name="U'Ren J.M."/>
        </authorList>
    </citation>
    <scope>NUCLEOTIDE SEQUENCE [LARGE SCALE GENOMIC DNA]</scope>
    <source>
        <strain evidence="1 2">ER1909</strain>
    </source>
</reference>
<protein>
    <submittedName>
        <fullName evidence="1">Heterokaryon incompatibility protein-domain-containing protein</fullName>
    </submittedName>
</protein>
<dbReference type="Proteomes" id="UP001497680">
    <property type="component" value="Unassembled WGS sequence"/>
</dbReference>
<comment type="caution">
    <text evidence="1">The sequence shown here is derived from an EMBL/GenBank/DDBJ whole genome shotgun (WGS) entry which is preliminary data.</text>
</comment>